<proteinExistence type="predicted"/>
<dbReference type="Proteomes" id="UP000001449">
    <property type="component" value="Chromosome 16"/>
</dbReference>
<feature type="compositionally biased region" description="Polar residues" evidence="1">
    <location>
        <begin position="56"/>
        <end position="69"/>
    </location>
</feature>
<evidence type="ECO:0000313" key="3">
    <source>
        <dbReference type="Proteomes" id="UP000001449"/>
    </source>
</evidence>
<dbReference type="GeneID" id="7449955"/>
<keyword evidence="3" id="KW-1185">Reference proteome</keyword>
<dbReference type="KEGG" id="tps:THAPSDRAFT_10321"/>
<organism evidence="2 3">
    <name type="scientific">Thalassiosira pseudonana</name>
    <name type="common">Marine diatom</name>
    <name type="synonym">Cyclotella nana</name>
    <dbReference type="NCBI Taxonomy" id="35128"/>
    <lineage>
        <taxon>Eukaryota</taxon>
        <taxon>Sar</taxon>
        <taxon>Stramenopiles</taxon>
        <taxon>Ochrophyta</taxon>
        <taxon>Bacillariophyta</taxon>
        <taxon>Coscinodiscophyceae</taxon>
        <taxon>Thalassiosirophycidae</taxon>
        <taxon>Thalassiosirales</taxon>
        <taxon>Thalassiosiraceae</taxon>
        <taxon>Thalassiosira</taxon>
    </lineage>
</organism>
<dbReference type="HOGENOM" id="CLU_1506375_0_0_1"/>
<gene>
    <name evidence="2" type="ORF">THAPSDRAFT_10321</name>
</gene>
<reference evidence="2 3" key="2">
    <citation type="journal article" date="2008" name="Nature">
        <title>The Phaeodactylum genome reveals the evolutionary history of diatom genomes.</title>
        <authorList>
            <person name="Bowler C."/>
            <person name="Allen A.E."/>
            <person name="Badger J.H."/>
            <person name="Grimwood J."/>
            <person name="Jabbari K."/>
            <person name="Kuo A."/>
            <person name="Maheswari U."/>
            <person name="Martens C."/>
            <person name="Maumus F."/>
            <person name="Otillar R.P."/>
            <person name="Rayko E."/>
            <person name="Salamov A."/>
            <person name="Vandepoele K."/>
            <person name="Beszteri B."/>
            <person name="Gruber A."/>
            <person name="Heijde M."/>
            <person name="Katinka M."/>
            <person name="Mock T."/>
            <person name="Valentin K."/>
            <person name="Verret F."/>
            <person name="Berges J.A."/>
            <person name="Brownlee C."/>
            <person name="Cadoret J.P."/>
            <person name="Chiovitti A."/>
            <person name="Choi C.J."/>
            <person name="Coesel S."/>
            <person name="De Martino A."/>
            <person name="Detter J.C."/>
            <person name="Durkin C."/>
            <person name="Falciatore A."/>
            <person name="Fournet J."/>
            <person name="Haruta M."/>
            <person name="Huysman M.J."/>
            <person name="Jenkins B.D."/>
            <person name="Jiroutova K."/>
            <person name="Jorgensen R.E."/>
            <person name="Joubert Y."/>
            <person name="Kaplan A."/>
            <person name="Kroger N."/>
            <person name="Kroth P.G."/>
            <person name="La Roche J."/>
            <person name="Lindquist E."/>
            <person name="Lommer M."/>
            <person name="Martin-Jezequel V."/>
            <person name="Lopez P.J."/>
            <person name="Lucas S."/>
            <person name="Mangogna M."/>
            <person name="McGinnis K."/>
            <person name="Medlin L.K."/>
            <person name="Montsant A."/>
            <person name="Oudot-Le Secq M.P."/>
            <person name="Napoli C."/>
            <person name="Obornik M."/>
            <person name="Parker M.S."/>
            <person name="Petit J.L."/>
            <person name="Porcel B.M."/>
            <person name="Poulsen N."/>
            <person name="Robison M."/>
            <person name="Rychlewski L."/>
            <person name="Rynearson T.A."/>
            <person name="Schmutz J."/>
            <person name="Shapiro H."/>
            <person name="Siaut M."/>
            <person name="Stanley M."/>
            <person name="Sussman M.R."/>
            <person name="Taylor A.R."/>
            <person name="Vardi A."/>
            <person name="von Dassow P."/>
            <person name="Vyverman W."/>
            <person name="Willis A."/>
            <person name="Wyrwicz L.S."/>
            <person name="Rokhsar D.S."/>
            <person name="Weissenbach J."/>
            <person name="Armbrust E.V."/>
            <person name="Green B.R."/>
            <person name="Van de Peer Y."/>
            <person name="Grigoriev I.V."/>
        </authorList>
    </citation>
    <scope>NUCLEOTIDE SEQUENCE [LARGE SCALE GENOMIC DNA]</scope>
    <source>
        <strain evidence="2 3">CCMP1335</strain>
    </source>
</reference>
<dbReference type="PaxDb" id="35128-Thaps10321"/>
<evidence type="ECO:0000313" key="2">
    <source>
        <dbReference type="EMBL" id="EED86954.1"/>
    </source>
</evidence>
<dbReference type="InParanoid" id="B8LCB3"/>
<name>B8LCB3_THAPS</name>
<accession>B8LCB3</accession>
<protein>
    <submittedName>
        <fullName evidence="2">Uncharacterized protein</fullName>
    </submittedName>
</protein>
<feature type="compositionally biased region" description="Basic and acidic residues" evidence="1">
    <location>
        <begin position="1"/>
        <end position="19"/>
    </location>
</feature>
<dbReference type="RefSeq" id="XP_002296753.1">
    <property type="nucleotide sequence ID" value="XM_002296717.1"/>
</dbReference>
<feature type="compositionally biased region" description="Low complexity" evidence="1">
    <location>
        <begin position="71"/>
        <end position="95"/>
    </location>
</feature>
<reference evidence="2 3" key="1">
    <citation type="journal article" date="2004" name="Science">
        <title>The genome of the diatom Thalassiosira pseudonana: ecology, evolution, and metabolism.</title>
        <authorList>
            <person name="Armbrust E.V."/>
            <person name="Berges J.A."/>
            <person name="Bowler C."/>
            <person name="Green B.R."/>
            <person name="Martinez D."/>
            <person name="Putnam N.H."/>
            <person name="Zhou S."/>
            <person name="Allen A.E."/>
            <person name="Apt K.E."/>
            <person name="Bechner M."/>
            <person name="Brzezinski M.A."/>
            <person name="Chaal B.K."/>
            <person name="Chiovitti A."/>
            <person name="Davis A.K."/>
            <person name="Demarest M.S."/>
            <person name="Detter J.C."/>
            <person name="Glavina T."/>
            <person name="Goodstein D."/>
            <person name="Hadi M.Z."/>
            <person name="Hellsten U."/>
            <person name="Hildebrand M."/>
            <person name="Jenkins B.D."/>
            <person name="Jurka J."/>
            <person name="Kapitonov V.V."/>
            <person name="Kroger N."/>
            <person name="Lau W.W."/>
            <person name="Lane T.W."/>
            <person name="Larimer F.W."/>
            <person name="Lippmeier J.C."/>
            <person name="Lucas S."/>
            <person name="Medina M."/>
            <person name="Montsant A."/>
            <person name="Obornik M."/>
            <person name="Parker M.S."/>
            <person name="Palenik B."/>
            <person name="Pazour G.J."/>
            <person name="Richardson P.M."/>
            <person name="Rynearson T.A."/>
            <person name="Saito M.A."/>
            <person name="Schwartz D.C."/>
            <person name="Thamatrakoln K."/>
            <person name="Valentin K."/>
            <person name="Vardi A."/>
            <person name="Wilkerson F.P."/>
            <person name="Rokhsar D.S."/>
        </authorList>
    </citation>
    <scope>NUCLEOTIDE SEQUENCE [LARGE SCALE GENOMIC DNA]</scope>
    <source>
        <strain evidence="2 3">CCMP1335</strain>
    </source>
</reference>
<evidence type="ECO:0000256" key="1">
    <source>
        <dbReference type="SAM" id="MobiDB-lite"/>
    </source>
</evidence>
<dbReference type="AlphaFoldDB" id="B8LCB3"/>
<feature type="region of interest" description="Disordered" evidence="1">
    <location>
        <begin position="1"/>
        <end position="100"/>
    </location>
</feature>
<dbReference type="EMBL" id="DS999417">
    <property type="protein sequence ID" value="EED86954.1"/>
    <property type="molecule type" value="Genomic_DNA"/>
</dbReference>
<sequence length="179" mass="19308">MEASQHRESNFRDLAEQGKELLPVRPPQNTTPPAIHDDESSTSDSTTIRKEDNDNRSVNGKSTVGTPSTYAADTTTSGKSSSATTNASTRTTRSSVGKEISRKGGIRNIETIDSSTTTNEPFELYYLLKLHLIASSNSKDDINRIVAAKPGLEGVPDGFVVSLHPNIMKGINMIASETK</sequence>